<sequence>MISRKAACAVSPVAVLTKDGDTYTFTMTTSFKTITFSFKLNEEFVEERADGVKVISSRNILRYTKDGDTYTYTSTTAQGKKEVPFKSGVAFDETVAGMKVNTTYTVDGDTITQVQKSDDGVLTITRTFSGNELVVTLKTNKWDGVATRYYKA</sequence>
<accession>A0A9P0N3D0</accession>
<evidence type="ECO:0000256" key="1">
    <source>
        <dbReference type="ARBA" id="ARBA00008390"/>
    </source>
</evidence>
<organism evidence="3 4">
    <name type="scientific">Spodoptera littoralis</name>
    <name type="common">Egyptian cotton leafworm</name>
    <dbReference type="NCBI Taxonomy" id="7109"/>
    <lineage>
        <taxon>Eukaryota</taxon>
        <taxon>Metazoa</taxon>
        <taxon>Ecdysozoa</taxon>
        <taxon>Arthropoda</taxon>
        <taxon>Hexapoda</taxon>
        <taxon>Insecta</taxon>
        <taxon>Pterygota</taxon>
        <taxon>Neoptera</taxon>
        <taxon>Endopterygota</taxon>
        <taxon>Lepidoptera</taxon>
        <taxon>Glossata</taxon>
        <taxon>Ditrysia</taxon>
        <taxon>Noctuoidea</taxon>
        <taxon>Noctuidae</taxon>
        <taxon>Amphipyrinae</taxon>
        <taxon>Spodoptera</taxon>
    </lineage>
</organism>
<keyword evidence="4" id="KW-1185">Reference proteome</keyword>
<dbReference type="InterPro" id="IPR031259">
    <property type="entry name" value="ILBP"/>
</dbReference>
<dbReference type="InterPro" id="IPR000566">
    <property type="entry name" value="Lipocln_cytosolic_FA-bd_dom"/>
</dbReference>
<evidence type="ECO:0000313" key="4">
    <source>
        <dbReference type="Proteomes" id="UP001153321"/>
    </source>
</evidence>
<evidence type="ECO:0000313" key="3">
    <source>
        <dbReference type="EMBL" id="CAH1640978.1"/>
    </source>
</evidence>
<dbReference type="Gene3D" id="2.40.128.20">
    <property type="match status" value="2"/>
</dbReference>
<dbReference type="EMBL" id="LR824553">
    <property type="protein sequence ID" value="CAH1640978.1"/>
    <property type="molecule type" value="Genomic_DNA"/>
</dbReference>
<feature type="domain" description="Lipocalin/cytosolic fatty-acid binding" evidence="2">
    <location>
        <begin position="60"/>
        <end position="139"/>
    </location>
</feature>
<dbReference type="GO" id="GO:0008289">
    <property type="term" value="F:lipid binding"/>
    <property type="evidence" value="ECO:0007669"/>
    <property type="project" value="InterPro"/>
</dbReference>
<dbReference type="Proteomes" id="UP001153321">
    <property type="component" value="Chromosome 22"/>
</dbReference>
<evidence type="ECO:0000259" key="2">
    <source>
        <dbReference type="Pfam" id="PF00061"/>
    </source>
</evidence>
<dbReference type="AlphaFoldDB" id="A0A9P0N3D0"/>
<protein>
    <recommendedName>
        <fullName evidence="2">Lipocalin/cytosolic fatty-acid binding domain-containing protein</fullName>
    </recommendedName>
</protein>
<proteinExistence type="inferred from homology"/>
<reference evidence="3" key="1">
    <citation type="submission" date="2022-02" db="EMBL/GenBank/DDBJ databases">
        <authorList>
            <person name="King R."/>
        </authorList>
    </citation>
    <scope>NUCLEOTIDE SEQUENCE</scope>
</reference>
<gene>
    <name evidence="3" type="ORF">SPLIT_LOCUS6334</name>
</gene>
<dbReference type="InterPro" id="IPR012674">
    <property type="entry name" value="Calycin"/>
</dbReference>
<name>A0A9P0N3D0_SPOLI</name>
<comment type="similarity">
    <text evidence="1">Belongs to the calycin superfamily. Fatty-acid binding protein (FABP) family.</text>
</comment>
<dbReference type="SUPFAM" id="SSF50814">
    <property type="entry name" value="Lipocalins"/>
    <property type="match status" value="2"/>
</dbReference>
<dbReference type="Pfam" id="PF00061">
    <property type="entry name" value="Lipocalin"/>
    <property type="match status" value="1"/>
</dbReference>
<dbReference type="PANTHER" id="PTHR11955">
    <property type="entry name" value="FATTY ACID BINDING PROTEIN"/>
    <property type="match status" value="1"/>
</dbReference>